<dbReference type="Proteomes" id="UP000650477">
    <property type="component" value="Unassembled WGS sequence"/>
</dbReference>
<reference evidence="1" key="1">
    <citation type="submission" date="2017-12" db="EMBL/GenBank/DDBJ databases">
        <title>Genome sequencing and analysis.</title>
        <authorList>
            <person name="Huang Y.-T."/>
        </authorList>
    </citation>
    <scope>NUCLEOTIDE SEQUENCE</scope>
    <source>
        <strain evidence="1">VGH116</strain>
    </source>
</reference>
<organism evidence="1 2">
    <name type="scientific">Morganella morganii</name>
    <name type="common">Proteus morganii</name>
    <dbReference type="NCBI Taxonomy" id="582"/>
    <lineage>
        <taxon>Bacteria</taxon>
        <taxon>Pseudomonadati</taxon>
        <taxon>Pseudomonadota</taxon>
        <taxon>Gammaproteobacteria</taxon>
        <taxon>Enterobacterales</taxon>
        <taxon>Morganellaceae</taxon>
        <taxon>Morganella</taxon>
    </lineage>
</organism>
<accession>A0A8I0Q026</accession>
<evidence type="ECO:0000313" key="2">
    <source>
        <dbReference type="Proteomes" id="UP000650477"/>
    </source>
</evidence>
<name>A0A8I0Q026_MORMO</name>
<comment type="caution">
    <text evidence="1">The sequence shown here is derived from an EMBL/GenBank/DDBJ whole genome shotgun (WGS) entry which is preliminary data.</text>
</comment>
<evidence type="ECO:0000313" key="1">
    <source>
        <dbReference type="EMBL" id="MBE8614522.1"/>
    </source>
</evidence>
<dbReference type="AlphaFoldDB" id="A0A8I0Q026"/>
<proteinExistence type="predicted"/>
<gene>
    <name evidence="1" type="ORF">CYG68_19380</name>
</gene>
<dbReference type="EMBL" id="PKLF01000028">
    <property type="protein sequence ID" value="MBE8614522.1"/>
    <property type="molecule type" value="Genomic_DNA"/>
</dbReference>
<protein>
    <submittedName>
        <fullName evidence="1">Uncharacterized protein</fullName>
    </submittedName>
</protein>
<sequence>MRTAMPTGKTKMPPEKYTGSILQHDGEVQLIIDKQYSWNVGNVISLIHNKNLEEHAKLAITQGRLCFSNRNNCFY</sequence>